<protein>
    <submittedName>
        <fullName evidence="4">MFS general substrate transporter</fullName>
    </submittedName>
</protein>
<feature type="transmembrane region" description="Helical" evidence="3">
    <location>
        <begin position="139"/>
        <end position="158"/>
    </location>
</feature>
<sequence length="409" mass="45251">MTFPEGGLQAWLTVAGASMVLFCTFGMVQSFGVFQDYYTRVSLTDRTTSEISWIGSVQVFLLFGVALPVGKLYDEGYFHHLMAFGSLLYLFSIFMLSLCKPHHYYQNFLSQGVGMGLAMAILFLPAVSIVSHYFQRRRAASMGVVFAGSSLGGVIWPIMLNRLFNNSAGFAWGVRTAGFIALVLLLIANLIMRTRLPSAKQRPPMEKPRMATILSDRAYWVTITGGLFIFWGLFFPFFYLQLFAVLHGVDRNIALYSIPLLNAGSVFGRTIPNYLADKWGKFNVILPCTTISAALVFALFGATNTGGMVVFALLYGFFSGVFISLVSPLLAGFSMSVQEVGLRIGVGMTWASVALLVGNPISGALLAQPRFLWYRPIIFNAVMIFAGCALQFTGRQMLRRKRRMTSQIL</sequence>
<evidence type="ECO:0000313" key="4">
    <source>
        <dbReference type="EMBL" id="KAH8088898.1"/>
    </source>
</evidence>
<feature type="transmembrane region" description="Helical" evidence="3">
    <location>
        <begin position="373"/>
        <end position="394"/>
    </location>
</feature>
<keyword evidence="5" id="KW-1185">Reference proteome</keyword>
<feature type="transmembrane region" description="Helical" evidence="3">
    <location>
        <begin position="108"/>
        <end position="127"/>
    </location>
</feature>
<feature type="transmembrane region" description="Helical" evidence="3">
    <location>
        <begin position="51"/>
        <end position="70"/>
    </location>
</feature>
<evidence type="ECO:0000313" key="5">
    <source>
        <dbReference type="Proteomes" id="UP000813824"/>
    </source>
</evidence>
<dbReference type="Gene3D" id="1.20.1250.20">
    <property type="entry name" value="MFS general substrate transporter like domains"/>
    <property type="match status" value="2"/>
</dbReference>
<comment type="subcellular location">
    <subcellularLocation>
        <location evidence="1">Membrane</location>
        <topology evidence="1">Multi-pass membrane protein</topology>
    </subcellularLocation>
</comment>
<dbReference type="Pfam" id="PF07690">
    <property type="entry name" value="MFS_1"/>
    <property type="match status" value="1"/>
</dbReference>
<gene>
    <name evidence="4" type="ORF">BXZ70DRAFT_954531</name>
</gene>
<feature type="transmembrane region" description="Helical" evidence="3">
    <location>
        <begin position="284"/>
        <end position="302"/>
    </location>
</feature>
<comment type="caution">
    <text evidence="4">The sequence shown here is derived from an EMBL/GenBank/DDBJ whole genome shotgun (WGS) entry which is preliminary data.</text>
</comment>
<feature type="transmembrane region" description="Helical" evidence="3">
    <location>
        <begin position="12"/>
        <end position="31"/>
    </location>
</feature>
<feature type="transmembrane region" description="Helical" evidence="3">
    <location>
        <begin position="340"/>
        <end position="361"/>
    </location>
</feature>
<organism evidence="4 5">
    <name type="scientific">Cristinia sonorae</name>
    <dbReference type="NCBI Taxonomy" id="1940300"/>
    <lineage>
        <taxon>Eukaryota</taxon>
        <taxon>Fungi</taxon>
        <taxon>Dikarya</taxon>
        <taxon>Basidiomycota</taxon>
        <taxon>Agaricomycotina</taxon>
        <taxon>Agaricomycetes</taxon>
        <taxon>Agaricomycetidae</taxon>
        <taxon>Agaricales</taxon>
        <taxon>Pleurotineae</taxon>
        <taxon>Stephanosporaceae</taxon>
        <taxon>Cristinia</taxon>
    </lineage>
</organism>
<feature type="transmembrane region" description="Helical" evidence="3">
    <location>
        <begin position="308"/>
        <end position="333"/>
    </location>
</feature>
<keyword evidence="3" id="KW-0812">Transmembrane</keyword>
<feature type="transmembrane region" description="Helical" evidence="3">
    <location>
        <begin position="77"/>
        <end position="96"/>
    </location>
</feature>
<dbReference type="Proteomes" id="UP000813824">
    <property type="component" value="Unassembled WGS sequence"/>
</dbReference>
<accession>A0A8K0UII7</accession>
<dbReference type="InterPro" id="IPR036259">
    <property type="entry name" value="MFS_trans_sf"/>
</dbReference>
<dbReference type="GO" id="GO:0022857">
    <property type="term" value="F:transmembrane transporter activity"/>
    <property type="evidence" value="ECO:0007669"/>
    <property type="project" value="InterPro"/>
</dbReference>
<dbReference type="OrthoDB" id="6499973at2759"/>
<evidence type="ECO:0000256" key="3">
    <source>
        <dbReference type="SAM" id="Phobius"/>
    </source>
</evidence>
<dbReference type="PANTHER" id="PTHR11360:SF234">
    <property type="entry name" value="MFS-TYPE TRANSPORTER DBAD-RELATED"/>
    <property type="match status" value="1"/>
</dbReference>
<dbReference type="InterPro" id="IPR011701">
    <property type="entry name" value="MFS"/>
</dbReference>
<evidence type="ECO:0000256" key="1">
    <source>
        <dbReference type="ARBA" id="ARBA00004141"/>
    </source>
</evidence>
<evidence type="ECO:0000256" key="2">
    <source>
        <dbReference type="ARBA" id="ARBA00006727"/>
    </source>
</evidence>
<dbReference type="InterPro" id="IPR050327">
    <property type="entry name" value="Proton-linked_MCT"/>
</dbReference>
<comment type="similarity">
    <text evidence="2">Belongs to the major facilitator superfamily. Monocarboxylate porter (TC 2.A.1.13) family.</text>
</comment>
<proteinExistence type="inferred from homology"/>
<feature type="transmembrane region" description="Helical" evidence="3">
    <location>
        <begin position="253"/>
        <end position="272"/>
    </location>
</feature>
<name>A0A8K0UII7_9AGAR</name>
<dbReference type="PANTHER" id="PTHR11360">
    <property type="entry name" value="MONOCARBOXYLATE TRANSPORTER"/>
    <property type="match status" value="1"/>
</dbReference>
<dbReference type="SUPFAM" id="SSF103473">
    <property type="entry name" value="MFS general substrate transporter"/>
    <property type="match status" value="1"/>
</dbReference>
<keyword evidence="3" id="KW-1133">Transmembrane helix</keyword>
<dbReference type="EMBL" id="JAEVFJ010000039">
    <property type="protein sequence ID" value="KAH8088898.1"/>
    <property type="molecule type" value="Genomic_DNA"/>
</dbReference>
<dbReference type="AlphaFoldDB" id="A0A8K0UII7"/>
<feature type="transmembrane region" description="Helical" evidence="3">
    <location>
        <begin position="218"/>
        <end position="241"/>
    </location>
</feature>
<keyword evidence="3" id="KW-0472">Membrane</keyword>
<reference evidence="4" key="1">
    <citation type="journal article" date="2021" name="New Phytol.">
        <title>Evolutionary innovations through gain and loss of genes in the ectomycorrhizal Boletales.</title>
        <authorList>
            <person name="Wu G."/>
            <person name="Miyauchi S."/>
            <person name="Morin E."/>
            <person name="Kuo A."/>
            <person name="Drula E."/>
            <person name="Varga T."/>
            <person name="Kohler A."/>
            <person name="Feng B."/>
            <person name="Cao Y."/>
            <person name="Lipzen A."/>
            <person name="Daum C."/>
            <person name="Hundley H."/>
            <person name="Pangilinan J."/>
            <person name="Johnson J."/>
            <person name="Barry K."/>
            <person name="LaButti K."/>
            <person name="Ng V."/>
            <person name="Ahrendt S."/>
            <person name="Min B."/>
            <person name="Choi I.G."/>
            <person name="Park H."/>
            <person name="Plett J.M."/>
            <person name="Magnuson J."/>
            <person name="Spatafora J.W."/>
            <person name="Nagy L.G."/>
            <person name="Henrissat B."/>
            <person name="Grigoriev I.V."/>
            <person name="Yang Z.L."/>
            <person name="Xu J."/>
            <person name="Martin F.M."/>
        </authorList>
    </citation>
    <scope>NUCLEOTIDE SEQUENCE</scope>
    <source>
        <strain evidence="4">KKN 215</strain>
    </source>
</reference>
<feature type="transmembrane region" description="Helical" evidence="3">
    <location>
        <begin position="170"/>
        <end position="192"/>
    </location>
</feature>
<dbReference type="GO" id="GO:0016020">
    <property type="term" value="C:membrane"/>
    <property type="evidence" value="ECO:0007669"/>
    <property type="project" value="UniProtKB-SubCell"/>
</dbReference>